<evidence type="ECO:0000256" key="2">
    <source>
        <dbReference type="ARBA" id="ARBA00022729"/>
    </source>
</evidence>
<evidence type="ECO:0000259" key="8">
    <source>
        <dbReference type="PROSITE" id="PS50076"/>
    </source>
</evidence>
<dbReference type="SMART" id="SM00271">
    <property type="entry name" value="DnaJ"/>
    <property type="match status" value="1"/>
</dbReference>
<evidence type="ECO:0000256" key="5">
    <source>
        <dbReference type="ARBA" id="ARBA00037847"/>
    </source>
</evidence>
<protein>
    <submittedName>
        <fullName evidence="9">DnaJ domain-containing protein</fullName>
    </submittedName>
</protein>
<evidence type="ECO:0000256" key="7">
    <source>
        <dbReference type="SAM" id="SignalP"/>
    </source>
</evidence>
<evidence type="ECO:0000256" key="3">
    <source>
        <dbReference type="ARBA" id="ARBA00022989"/>
    </source>
</evidence>
<keyword evidence="4 6" id="KW-0472">Membrane</keyword>
<dbReference type="VEuPathDB" id="FungiDB:MAPG_03372"/>
<proteinExistence type="predicted"/>
<organism evidence="9">
    <name type="scientific">Magnaporthiopsis poae (strain ATCC 64411 / 73-15)</name>
    <name type="common">Kentucky bluegrass fungus</name>
    <name type="synonym">Magnaporthe poae</name>
    <dbReference type="NCBI Taxonomy" id="644358"/>
    <lineage>
        <taxon>Eukaryota</taxon>
        <taxon>Fungi</taxon>
        <taxon>Dikarya</taxon>
        <taxon>Ascomycota</taxon>
        <taxon>Pezizomycotina</taxon>
        <taxon>Sordariomycetes</taxon>
        <taxon>Sordariomycetidae</taxon>
        <taxon>Magnaporthales</taxon>
        <taxon>Magnaporthaceae</taxon>
        <taxon>Magnaporthiopsis</taxon>
    </lineage>
</organism>
<feature type="signal peptide" evidence="7">
    <location>
        <begin position="1"/>
        <end position="20"/>
    </location>
</feature>
<dbReference type="Gene3D" id="1.10.287.110">
    <property type="entry name" value="DnaJ domain"/>
    <property type="match status" value="1"/>
</dbReference>
<keyword evidence="3 6" id="KW-1133">Transmembrane helix</keyword>
<dbReference type="InterPro" id="IPR052606">
    <property type="entry name" value="DnaJ_domain_protein"/>
</dbReference>
<gene>
    <name evidence="9" type="ORF">MAPG_03372</name>
</gene>
<dbReference type="EMBL" id="GL876967">
    <property type="protein sequence ID" value="KLU84328.1"/>
    <property type="molecule type" value="Genomic_DNA"/>
</dbReference>
<reference evidence="9" key="1">
    <citation type="submission" date="2010-05" db="EMBL/GenBank/DDBJ databases">
        <title>The Genome Sequence of Magnaporthe poae strain ATCC 64411.</title>
        <authorList>
            <consortium name="The Broad Institute Genome Sequencing Platform"/>
            <consortium name="Broad Institute Genome Sequencing Center for Infectious Disease"/>
            <person name="Ma L.-J."/>
            <person name="Dead R."/>
            <person name="Young S."/>
            <person name="Zeng Q."/>
            <person name="Koehrsen M."/>
            <person name="Alvarado L."/>
            <person name="Berlin A."/>
            <person name="Chapman S.B."/>
            <person name="Chen Z."/>
            <person name="Freedman E."/>
            <person name="Gellesch M."/>
            <person name="Goldberg J."/>
            <person name="Griggs A."/>
            <person name="Gujja S."/>
            <person name="Heilman E.R."/>
            <person name="Heiman D."/>
            <person name="Hepburn T."/>
            <person name="Howarth C."/>
            <person name="Jen D."/>
            <person name="Larson L."/>
            <person name="Mehta T."/>
            <person name="Neiman D."/>
            <person name="Pearson M."/>
            <person name="Roberts A."/>
            <person name="Saif S."/>
            <person name="Shea T."/>
            <person name="Shenoy N."/>
            <person name="Sisk P."/>
            <person name="Stolte C."/>
            <person name="Sykes S."/>
            <person name="Walk T."/>
            <person name="White J."/>
            <person name="Yandava C."/>
            <person name="Haas B."/>
            <person name="Nusbaum C."/>
            <person name="Birren B."/>
        </authorList>
    </citation>
    <scope>NUCLEOTIDE SEQUENCE</scope>
    <source>
        <strain evidence="9">ATCC 64411</strain>
    </source>
</reference>
<dbReference type="InterPro" id="IPR036869">
    <property type="entry name" value="J_dom_sf"/>
</dbReference>
<evidence type="ECO:0000256" key="1">
    <source>
        <dbReference type="ARBA" id="ARBA00022692"/>
    </source>
</evidence>
<dbReference type="OrthoDB" id="413400at2759"/>
<dbReference type="AlphaFoldDB" id="A0A0H2TKA2"/>
<sequence length="194" mass="22170">MKISTLSLGLLAVLTPFAAAWDKEDREIFRVRDELIAGEGQDVTFYDFLGVKPAASIDDISKAYRQKSRQLHPDKVKQQLTAERARAAKAKDKFKKKKPPTQAEIKTAIKKASDRQARLSIVANILRGPSRDRYDHFLSNGFPSWKGADYYYSRYRPGLGTAMFGVFLMGGGLVHYLILYMNWKRQQEFVGRYI</sequence>
<reference evidence="9" key="2">
    <citation type="submission" date="2011-03" db="EMBL/GenBank/DDBJ databases">
        <title>Annotation of Magnaporthe poae ATCC 64411.</title>
        <authorList>
            <person name="Ma L.-J."/>
            <person name="Dead R."/>
            <person name="Young S.K."/>
            <person name="Zeng Q."/>
            <person name="Gargeya S."/>
            <person name="Fitzgerald M."/>
            <person name="Haas B."/>
            <person name="Abouelleil A."/>
            <person name="Alvarado L."/>
            <person name="Arachchi H.M."/>
            <person name="Berlin A."/>
            <person name="Brown A."/>
            <person name="Chapman S.B."/>
            <person name="Chen Z."/>
            <person name="Dunbar C."/>
            <person name="Freedman E."/>
            <person name="Gearin G."/>
            <person name="Gellesch M."/>
            <person name="Goldberg J."/>
            <person name="Griggs A."/>
            <person name="Gujja S."/>
            <person name="Heiman D."/>
            <person name="Howarth C."/>
            <person name="Larson L."/>
            <person name="Lui A."/>
            <person name="MacDonald P.J.P."/>
            <person name="Mehta T."/>
            <person name="Montmayeur A."/>
            <person name="Murphy C."/>
            <person name="Neiman D."/>
            <person name="Pearson M."/>
            <person name="Priest M."/>
            <person name="Roberts A."/>
            <person name="Saif S."/>
            <person name="Shea T."/>
            <person name="Shenoy N."/>
            <person name="Sisk P."/>
            <person name="Stolte C."/>
            <person name="Sykes S."/>
            <person name="Yandava C."/>
            <person name="Wortman J."/>
            <person name="Nusbaum C."/>
            <person name="Birren B."/>
        </authorList>
    </citation>
    <scope>NUCLEOTIDE SEQUENCE</scope>
    <source>
        <strain evidence="9">ATCC 64411</strain>
    </source>
</reference>
<dbReference type="PANTHER" id="PTHR44653">
    <property type="entry name" value="DNAJ HOMOLOG SUBFAMILY C MEMBER 1"/>
    <property type="match status" value="1"/>
</dbReference>
<dbReference type="GO" id="GO:0012505">
    <property type="term" value="C:endomembrane system"/>
    <property type="evidence" value="ECO:0007669"/>
    <property type="project" value="UniProtKB-SubCell"/>
</dbReference>
<dbReference type="PRINTS" id="PR00625">
    <property type="entry name" value="JDOMAIN"/>
</dbReference>
<evidence type="ECO:0000256" key="4">
    <source>
        <dbReference type="ARBA" id="ARBA00023136"/>
    </source>
</evidence>
<feature type="transmembrane region" description="Helical" evidence="6">
    <location>
        <begin position="162"/>
        <end position="183"/>
    </location>
</feature>
<feature type="domain" description="J" evidence="8">
    <location>
        <begin position="44"/>
        <end position="138"/>
    </location>
</feature>
<feature type="chain" id="PRO_5005202578" evidence="7">
    <location>
        <begin position="21"/>
        <end position="194"/>
    </location>
</feature>
<dbReference type="PROSITE" id="PS50076">
    <property type="entry name" value="DNAJ_2"/>
    <property type="match status" value="1"/>
</dbReference>
<evidence type="ECO:0000313" key="9">
    <source>
        <dbReference type="EMBL" id="KLU84328.1"/>
    </source>
</evidence>
<keyword evidence="1 6" id="KW-0812">Transmembrane</keyword>
<dbReference type="CDD" id="cd06257">
    <property type="entry name" value="DnaJ"/>
    <property type="match status" value="1"/>
</dbReference>
<dbReference type="Pfam" id="PF00226">
    <property type="entry name" value="DnaJ"/>
    <property type="match status" value="1"/>
</dbReference>
<dbReference type="SUPFAM" id="SSF46565">
    <property type="entry name" value="Chaperone J-domain"/>
    <property type="match status" value="1"/>
</dbReference>
<name>A0A0H2TKA2_MAGP6</name>
<dbReference type="PANTHER" id="PTHR44653:SF2">
    <property type="entry name" value="DNAJ HOMOLOG SUBFAMILY C MEMBER 1"/>
    <property type="match status" value="1"/>
</dbReference>
<accession>A0A0H2TKA2</accession>
<dbReference type="InterPro" id="IPR001623">
    <property type="entry name" value="DnaJ_domain"/>
</dbReference>
<keyword evidence="2 7" id="KW-0732">Signal</keyword>
<feature type="non-terminal residue" evidence="9">
    <location>
        <position position="194"/>
    </location>
</feature>
<comment type="subcellular location">
    <subcellularLocation>
        <location evidence="5">Endomembrane system</location>
        <topology evidence="5">Single-pass membrane protein</topology>
    </subcellularLocation>
</comment>
<evidence type="ECO:0000256" key="6">
    <source>
        <dbReference type="SAM" id="Phobius"/>
    </source>
</evidence>